<dbReference type="GO" id="GO:0071949">
    <property type="term" value="F:FAD binding"/>
    <property type="evidence" value="ECO:0007669"/>
    <property type="project" value="TreeGrafter"/>
</dbReference>
<dbReference type="Proteomes" id="UP000663874">
    <property type="component" value="Unassembled WGS sequence"/>
</dbReference>
<dbReference type="SUPFAM" id="SSF52343">
    <property type="entry name" value="Ferredoxin reductase-like, C-terminal NADP-linked domain"/>
    <property type="match status" value="1"/>
</dbReference>
<dbReference type="GO" id="GO:0008941">
    <property type="term" value="F:nitric oxide dioxygenase NAD(P)H activity"/>
    <property type="evidence" value="ECO:0007669"/>
    <property type="project" value="UniProtKB-EC"/>
</dbReference>
<dbReference type="GO" id="GO:0020037">
    <property type="term" value="F:heme binding"/>
    <property type="evidence" value="ECO:0007669"/>
    <property type="project" value="InterPro"/>
</dbReference>
<proteinExistence type="inferred from homology"/>
<dbReference type="PROSITE" id="PS51384">
    <property type="entry name" value="FAD_FR"/>
    <property type="match status" value="1"/>
</dbReference>
<protein>
    <recommendedName>
        <fullName evidence="2">nitric oxide dioxygenase</fullName>
        <ecNumber evidence="2">1.14.12.17</ecNumber>
    </recommendedName>
</protein>
<evidence type="ECO:0000256" key="7">
    <source>
        <dbReference type="ARBA" id="ARBA00023027"/>
    </source>
</evidence>
<name>A0A818PTR2_9BILA</name>
<dbReference type="EMBL" id="CAJOBE010000374">
    <property type="protein sequence ID" value="CAF3630542.1"/>
    <property type="molecule type" value="Genomic_DNA"/>
</dbReference>
<dbReference type="Gene3D" id="2.40.30.10">
    <property type="entry name" value="Translation factors"/>
    <property type="match status" value="1"/>
</dbReference>
<dbReference type="GO" id="GO:0019825">
    <property type="term" value="F:oxygen binding"/>
    <property type="evidence" value="ECO:0007669"/>
    <property type="project" value="InterPro"/>
</dbReference>
<evidence type="ECO:0000313" key="12">
    <source>
        <dbReference type="EMBL" id="CAF3630542.1"/>
    </source>
</evidence>
<dbReference type="InterPro" id="IPR017938">
    <property type="entry name" value="Riboflavin_synthase-like_b-brl"/>
</dbReference>
<evidence type="ECO:0000256" key="8">
    <source>
        <dbReference type="ARBA" id="ARBA00048649"/>
    </source>
</evidence>
<dbReference type="InterPro" id="IPR000971">
    <property type="entry name" value="Globin"/>
</dbReference>
<dbReference type="Pfam" id="PF00042">
    <property type="entry name" value="Globin"/>
    <property type="match status" value="1"/>
</dbReference>
<dbReference type="PROSITE" id="PS01033">
    <property type="entry name" value="GLOBIN"/>
    <property type="match status" value="1"/>
</dbReference>
<dbReference type="Gene3D" id="1.10.490.10">
    <property type="entry name" value="Globins"/>
    <property type="match status" value="1"/>
</dbReference>
<evidence type="ECO:0000256" key="9">
    <source>
        <dbReference type="ARBA" id="ARBA00049433"/>
    </source>
</evidence>
<organism evidence="12 13">
    <name type="scientific">Rotaria sordida</name>
    <dbReference type="NCBI Taxonomy" id="392033"/>
    <lineage>
        <taxon>Eukaryota</taxon>
        <taxon>Metazoa</taxon>
        <taxon>Spiralia</taxon>
        <taxon>Gnathifera</taxon>
        <taxon>Rotifera</taxon>
        <taxon>Eurotatoria</taxon>
        <taxon>Bdelloidea</taxon>
        <taxon>Philodinida</taxon>
        <taxon>Philodinidae</taxon>
        <taxon>Rotaria</taxon>
    </lineage>
</organism>
<evidence type="ECO:0000259" key="11">
    <source>
        <dbReference type="PROSITE" id="PS51384"/>
    </source>
</evidence>
<keyword evidence="6" id="KW-0408">Iron</keyword>
<dbReference type="GO" id="GO:0046872">
    <property type="term" value="F:metal ion binding"/>
    <property type="evidence" value="ECO:0007669"/>
    <property type="project" value="UniProtKB-KW"/>
</dbReference>
<evidence type="ECO:0000313" key="13">
    <source>
        <dbReference type="Proteomes" id="UP000663874"/>
    </source>
</evidence>
<dbReference type="GO" id="GO:0046210">
    <property type="term" value="P:nitric oxide catabolic process"/>
    <property type="evidence" value="ECO:0007669"/>
    <property type="project" value="TreeGrafter"/>
</dbReference>
<dbReference type="Gene3D" id="3.40.50.80">
    <property type="entry name" value="Nucleotide-binding domain of ferredoxin-NADP reductase (FNR) module"/>
    <property type="match status" value="1"/>
</dbReference>
<comment type="similarity">
    <text evidence="1">In the C-terminal section; belongs to the flavoprotein pyridine nucleotide cytochrome reductase family.</text>
</comment>
<evidence type="ECO:0000256" key="3">
    <source>
        <dbReference type="ARBA" id="ARBA00022575"/>
    </source>
</evidence>
<keyword evidence="3" id="KW-0216">Detoxification</keyword>
<dbReference type="AlphaFoldDB" id="A0A818PTR2"/>
<keyword evidence="5" id="KW-0479">Metal-binding</keyword>
<comment type="catalytic activity">
    <reaction evidence="8">
        <text>2 nitric oxide + NADH + 2 O2 = 2 nitrate + NAD(+) + H(+)</text>
        <dbReference type="Rhea" id="RHEA:19469"/>
        <dbReference type="ChEBI" id="CHEBI:15378"/>
        <dbReference type="ChEBI" id="CHEBI:15379"/>
        <dbReference type="ChEBI" id="CHEBI:16480"/>
        <dbReference type="ChEBI" id="CHEBI:17632"/>
        <dbReference type="ChEBI" id="CHEBI:57540"/>
        <dbReference type="ChEBI" id="CHEBI:57945"/>
        <dbReference type="EC" id="1.14.12.17"/>
    </reaction>
</comment>
<accession>A0A818PTR2</accession>
<dbReference type="EC" id="1.14.12.17" evidence="2"/>
<keyword evidence="4" id="KW-0349">Heme</keyword>
<evidence type="ECO:0000256" key="5">
    <source>
        <dbReference type="ARBA" id="ARBA00022723"/>
    </source>
</evidence>
<dbReference type="InterPro" id="IPR039261">
    <property type="entry name" value="FNR_nucleotide-bd"/>
</dbReference>
<dbReference type="GO" id="GO:0009636">
    <property type="term" value="P:response to toxic substance"/>
    <property type="evidence" value="ECO:0007669"/>
    <property type="project" value="UniProtKB-KW"/>
</dbReference>
<evidence type="ECO:0000256" key="4">
    <source>
        <dbReference type="ARBA" id="ARBA00022617"/>
    </source>
</evidence>
<evidence type="ECO:0000256" key="6">
    <source>
        <dbReference type="ARBA" id="ARBA00023004"/>
    </source>
</evidence>
<dbReference type="InterPro" id="IPR012292">
    <property type="entry name" value="Globin/Proto"/>
</dbReference>
<comment type="caution">
    <text evidence="12">The sequence shown here is derived from an EMBL/GenBank/DDBJ whole genome shotgun (WGS) entry which is preliminary data.</text>
</comment>
<feature type="domain" description="FAD-binding FR-type" evidence="11">
    <location>
        <begin position="75"/>
        <end position="182"/>
    </location>
</feature>
<sequence length="634" mass="71496">MQSQMKRLSSKHRAVGVTPDQYPVVNKYLLQAIKENLGDKATPEVVAAWQAVLDLMAQTFIKREKELYAQLGEDKGFVPFSVAKKEQIASGPTYTFTLSRQDGKKVWPHIAGQYITIRIEKDGVLHNGHYVPVEPSDGNTYVITCRQGHDDQNTIISEEIIRNRAVGSTVSVSAPAGSFGLVKDAKHHLFISGGIGITFLMGMINELNKQGQSSSVTVVQCAQTEDRAAFADKLRNMLPKGQYLLLTKEQQISKNHLQDKFGPTTYKAVSMKIDPATYTPVKLGHSALRLGARSDRPVGEHPCRQWSSETTVQDMPEMLKCPIHVAIERGHMKMVDLFVRQSVLCTQVPHPISGLLPYRMALSLSMSLKTKVEKQRYSKIYFYLHDKQFNFKIPLNASGGHSSSLLTSTSSIKSLYQSSSHQVFFSLPRYYKIIRWYERAQERVWKKYGVHIHNSIEIKRSFQSKGLLGYKVMIDGFNNTFDASNEPICSVTSSRKSKLDQTDRYSDYTDEENEKIHKMKAYMEGFGAVERQRTKPPAVNNLRKLRHIPFLSQYSLLDAKLQPIDLTSINSAVFLEGIMSPSEISNSQGPSSFIGLDHQCSKFIFDMEKSLNISRTQLNAANPATFEPNKGKFY</sequence>
<reference evidence="12" key="1">
    <citation type="submission" date="2021-02" db="EMBL/GenBank/DDBJ databases">
        <authorList>
            <person name="Nowell W R."/>
        </authorList>
    </citation>
    <scope>NUCLEOTIDE SEQUENCE</scope>
</reference>
<gene>
    <name evidence="12" type="ORF">FNK824_LOCUS4895</name>
</gene>
<dbReference type="GO" id="GO:0071500">
    <property type="term" value="P:cellular response to nitrosative stress"/>
    <property type="evidence" value="ECO:0007669"/>
    <property type="project" value="TreeGrafter"/>
</dbReference>
<dbReference type="PANTHER" id="PTHR43396">
    <property type="entry name" value="FLAVOHEMOPROTEIN"/>
    <property type="match status" value="1"/>
</dbReference>
<dbReference type="InterPro" id="IPR009050">
    <property type="entry name" value="Globin-like_sf"/>
</dbReference>
<evidence type="ECO:0000259" key="10">
    <source>
        <dbReference type="PROSITE" id="PS01033"/>
    </source>
</evidence>
<evidence type="ECO:0000256" key="2">
    <source>
        <dbReference type="ARBA" id="ARBA00012229"/>
    </source>
</evidence>
<keyword evidence="7" id="KW-0520">NAD</keyword>
<dbReference type="PANTHER" id="PTHR43396:SF3">
    <property type="entry name" value="FLAVOHEMOPROTEIN"/>
    <property type="match status" value="1"/>
</dbReference>
<evidence type="ECO:0000256" key="1">
    <source>
        <dbReference type="ARBA" id="ARBA00006401"/>
    </source>
</evidence>
<dbReference type="SUPFAM" id="SSF46458">
    <property type="entry name" value="Globin-like"/>
    <property type="match status" value="1"/>
</dbReference>
<dbReference type="InterPro" id="IPR017927">
    <property type="entry name" value="FAD-bd_FR_type"/>
</dbReference>
<feature type="domain" description="Globin" evidence="10">
    <location>
        <begin position="1"/>
        <end position="65"/>
    </location>
</feature>
<comment type="catalytic activity">
    <reaction evidence="9">
        <text>2 nitric oxide + NADPH + 2 O2 = 2 nitrate + NADP(+) + H(+)</text>
        <dbReference type="Rhea" id="RHEA:19465"/>
        <dbReference type="ChEBI" id="CHEBI:15378"/>
        <dbReference type="ChEBI" id="CHEBI:15379"/>
        <dbReference type="ChEBI" id="CHEBI:16480"/>
        <dbReference type="ChEBI" id="CHEBI:17632"/>
        <dbReference type="ChEBI" id="CHEBI:57783"/>
        <dbReference type="ChEBI" id="CHEBI:58349"/>
        <dbReference type="EC" id="1.14.12.17"/>
    </reaction>
</comment>
<dbReference type="SUPFAM" id="SSF63380">
    <property type="entry name" value="Riboflavin synthase domain-like"/>
    <property type="match status" value="1"/>
</dbReference>
<dbReference type="PRINTS" id="PR00409">
    <property type="entry name" value="PHDIOXRDTASE"/>
</dbReference>